<dbReference type="Proteomes" id="UP000033999">
    <property type="component" value="Unassembled WGS sequence"/>
</dbReference>
<evidence type="ECO:0000313" key="7">
    <source>
        <dbReference type="EMBL" id="KKU06521.1"/>
    </source>
</evidence>
<feature type="domain" description="Peptide chain release factor" evidence="6">
    <location>
        <begin position="42"/>
        <end position="155"/>
    </location>
</feature>
<dbReference type="InterPro" id="IPR004374">
    <property type="entry name" value="PrfB"/>
</dbReference>
<comment type="caution">
    <text evidence="7">The sequence shown here is derived from an EMBL/GenBank/DDBJ whole genome shotgun (WGS) entry which is preliminary data.</text>
</comment>
<keyword evidence="3 4" id="KW-0648">Protein biosynthesis</keyword>
<comment type="function">
    <text evidence="4">Peptide chain release factor 2 directs the termination of translation in response to the peptide chain termination codons UGA and UAA.</text>
</comment>
<proteinExistence type="inferred from homology"/>
<dbReference type="SUPFAM" id="SSF75620">
    <property type="entry name" value="Release factor"/>
    <property type="match status" value="1"/>
</dbReference>
<evidence type="ECO:0000256" key="1">
    <source>
        <dbReference type="ARBA" id="ARBA00010835"/>
    </source>
</evidence>
<dbReference type="HAMAP" id="MF_00094">
    <property type="entry name" value="Rel_fac_2"/>
    <property type="match status" value="1"/>
</dbReference>
<dbReference type="FunFam" id="3.30.160.20:FF:000004">
    <property type="entry name" value="Peptide chain release factor 1"/>
    <property type="match status" value="1"/>
</dbReference>
<dbReference type="NCBIfam" id="TIGR00020">
    <property type="entry name" value="prfB"/>
    <property type="match status" value="1"/>
</dbReference>
<comment type="subcellular location">
    <subcellularLocation>
        <location evidence="4">Cytoplasm</location>
    </subcellularLocation>
</comment>
<name>A0A0G1MDX3_9BACT</name>
<accession>A0A0G1MDX3</accession>
<dbReference type="Pfam" id="PF03462">
    <property type="entry name" value="PCRF"/>
    <property type="match status" value="1"/>
</dbReference>
<dbReference type="InterPro" id="IPR005139">
    <property type="entry name" value="PCRF"/>
</dbReference>
<dbReference type="GO" id="GO:0005737">
    <property type="term" value="C:cytoplasm"/>
    <property type="evidence" value="ECO:0007669"/>
    <property type="project" value="UniProtKB-SubCell"/>
</dbReference>
<evidence type="ECO:0000256" key="4">
    <source>
        <dbReference type="HAMAP-Rule" id="MF_00094"/>
    </source>
</evidence>
<dbReference type="InterPro" id="IPR000352">
    <property type="entry name" value="Pep_chain_release_fac_I"/>
</dbReference>
<evidence type="ECO:0000313" key="8">
    <source>
        <dbReference type="Proteomes" id="UP000033999"/>
    </source>
</evidence>
<dbReference type="Gene3D" id="3.30.160.20">
    <property type="match status" value="1"/>
</dbReference>
<dbReference type="PANTHER" id="PTHR43116:SF3">
    <property type="entry name" value="CLASS I PEPTIDE CHAIN RELEASE FACTOR"/>
    <property type="match status" value="1"/>
</dbReference>
<evidence type="ECO:0000256" key="3">
    <source>
        <dbReference type="ARBA" id="ARBA00022917"/>
    </source>
</evidence>
<comment type="similarity">
    <text evidence="1 4">Belongs to the prokaryotic/mitochondrial release factor family.</text>
</comment>
<gene>
    <name evidence="4" type="primary">prfB</name>
    <name evidence="7" type="ORF">UX10_C0030G0007</name>
</gene>
<dbReference type="PANTHER" id="PTHR43116">
    <property type="entry name" value="PEPTIDE CHAIN RELEASE FACTOR 2"/>
    <property type="match status" value="1"/>
</dbReference>
<dbReference type="Gene3D" id="1.20.58.410">
    <property type="entry name" value="Release factor"/>
    <property type="match status" value="1"/>
</dbReference>
<organism evidence="7 8">
    <name type="scientific">Candidatus Magasanikbacteria bacterium GW2011_GWA2_45_39</name>
    <dbReference type="NCBI Taxonomy" id="1619041"/>
    <lineage>
        <taxon>Bacteria</taxon>
        <taxon>Candidatus Magasanikiibacteriota</taxon>
    </lineage>
</organism>
<dbReference type="SMART" id="SM00937">
    <property type="entry name" value="PCRF"/>
    <property type="match status" value="1"/>
</dbReference>
<dbReference type="AlphaFoldDB" id="A0A0G1MDX3"/>
<comment type="PTM">
    <text evidence="4">Methylated by PrmC. Methylation increases the termination efficiency of RF2.</text>
</comment>
<sequence length="328" mass="37601">MAESTFWNDQQNAKEVAARHSMLVKEVEGWEQLKKQVDDLLEIAELDARDQMVNLTEDITAQYNAALKQYEKLEFFLLLSREYDTRNVIMSIHAGTGGTDAQDWAGMLMRMYLRYAEKKGWGVEVVDESKGQEAGIKSATLVIRGAYAYGYLKSEHGVHRLVRISPFDAEKMRHTSFALVEVLPEFDETAQVEIEPEDLRVDTFMSGGHGGQSVNTTYSAVRLVHIPTGITVQCQNERSQMQNKETALKILKSKLQVRAEEEARTERIELRGEYHEAAWGNQARSYVIHPYHLLKDHRTGYESTEPEKALEGDLDEVVESYLRWLKKR</sequence>
<dbReference type="EMBL" id="LCKX01000030">
    <property type="protein sequence ID" value="KKU06521.1"/>
    <property type="molecule type" value="Genomic_DNA"/>
</dbReference>
<keyword evidence="4" id="KW-0963">Cytoplasm</keyword>
<evidence type="ECO:0000259" key="6">
    <source>
        <dbReference type="SMART" id="SM00937"/>
    </source>
</evidence>
<evidence type="ECO:0000256" key="5">
    <source>
        <dbReference type="NCBIfam" id="TIGR00020"/>
    </source>
</evidence>
<dbReference type="InterPro" id="IPR045853">
    <property type="entry name" value="Pep_chain_release_fac_I_sf"/>
</dbReference>
<keyword evidence="2 4" id="KW-0488">Methylation</keyword>
<dbReference type="GO" id="GO:0016149">
    <property type="term" value="F:translation release factor activity, codon specific"/>
    <property type="evidence" value="ECO:0007669"/>
    <property type="project" value="UniProtKB-UniRule"/>
</dbReference>
<reference evidence="7 8" key="1">
    <citation type="journal article" date="2015" name="Nature">
        <title>rRNA introns, odd ribosomes, and small enigmatic genomes across a large radiation of phyla.</title>
        <authorList>
            <person name="Brown C.T."/>
            <person name="Hug L.A."/>
            <person name="Thomas B.C."/>
            <person name="Sharon I."/>
            <person name="Castelle C.J."/>
            <person name="Singh A."/>
            <person name="Wilkins M.J."/>
            <person name="Williams K.H."/>
            <person name="Banfield J.F."/>
        </authorList>
    </citation>
    <scope>NUCLEOTIDE SEQUENCE [LARGE SCALE GENOMIC DNA]</scope>
</reference>
<feature type="modified residue" description="N5-methylglutamine" evidence="4">
    <location>
        <position position="212"/>
    </location>
</feature>
<dbReference type="Pfam" id="PF00472">
    <property type="entry name" value="RF-1"/>
    <property type="match status" value="1"/>
</dbReference>
<evidence type="ECO:0000256" key="2">
    <source>
        <dbReference type="ARBA" id="ARBA00022481"/>
    </source>
</evidence>
<protein>
    <recommendedName>
        <fullName evidence="4 5">Peptide chain release factor 2</fullName>
        <shortName evidence="4">RF-2</shortName>
    </recommendedName>
</protein>
<dbReference type="PATRIC" id="fig|1619041.3.peg.800"/>
<dbReference type="Gene3D" id="3.30.70.1660">
    <property type="match status" value="1"/>
</dbReference>